<feature type="region of interest" description="Disordered" evidence="1">
    <location>
        <begin position="26"/>
        <end position="58"/>
    </location>
</feature>
<gene>
    <name evidence="2" type="ORF">K466DRAFT_606323</name>
</gene>
<feature type="compositionally biased region" description="Pro residues" evidence="1">
    <location>
        <begin position="30"/>
        <end position="46"/>
    </location>
</feature>
<name>A0A5C3NS42_9APHY</name>
<evidence type="ECO:0000313" key="3">
    <source>
        <dbReference type="Proteomes" id="UP000308197"/>
    </source>
</evidence>
<protein>
    <submittedName>
        <fullName evidence="2">Uncharacterized protein</fullName>
    </submittedName>
</protein>
<keyword evidence="3" id="KW-1185">Reference proteome</keyword>
<evidence type="ECO:0000313" key="2">
    <source>
        <dbReference type="EMBL" id="TFK79208.1"/>
    </source>
</evidence>
<dbReference type="Proteomes" id="UP000308197">
    <property type="component" value="Unassembled WGS sequence"/>
</dbReference>
<sequence>MPGQARPRLSNTGSAKLAAVLNRWSINVPSPTPSTPAAPDSSPPSSPVSSSPHPSPSCHVPSPVCVSSPFAVPPYEPLSSPNFYTYNSVDNAHNELTSNPPSPDIYDTLAQLTLHVPDIMQQFHDLTSLDPCTYNTATLSTTVELPFEQPTDILNDVATHPIPDDMTIDFGFPPADTVMAVDSTMAPMSAEPMASFDDIEQWLNTGTPQPQPTSTMPTASTPPLATLPAAAPPSPDPAPLTTTATATANDRSPEPTTVTTAAPPVSLSDTSAPRVRVAGRSIAETQEWRSKTLTFRTKGQSRGVAKRYARPHRGFILNTDKRSKAHSEQVLRIEYLIKKLDKETAPFLFFYCSRPESVALSHGGNHSHVSAAVRDALGEAEVTKLLNTVHDGCRDSTMRALQEMKESIDINLEVTRARHARDQAARVLSEMKRLMGEHAMSSIDSASMQAQLEQLTSDLSNIA</sequence>
<feature type="compositionally biased region" description="Low complexity" evidence="1">
    <location>
        <begin position="205"/>
        <end position="229"/>
    </location>
</feature>
<dbReference type="AlphaFoldDB" id="A0A5C3NS42"/>
<accession>A0A5C3NS42</accession>
<feature type="region of interest" description="Disordered" evidence="1">
    <location>
        <begin position="204"/>
        <end position="273"/>
    </location>
</feature>
<feature type="compositionally biased region" description="Low complexity" evidence="1">
    <location>
        <begin position="239"/>
        <end position="265"/>
    </location>
</feature>
<dbReference type="InParanoid" id="A0A5C3NS42"/>
<evidence type="ECO:0000256" key="1">
    <source>
        <dbReference type="SAM" id="MobiDB-lite"/>
    </source>
</evidence>
<reference evidence="2 3" key="1">
    <citation type="journal article" date="2019" name="Nat. Ecol. Evol.">
        <title>Megaphylogeny resolves global patterns of mushroom evolution.</title>
        <authorList>
            <person name="Varga T."/>
            <person name="Krizsan K."/>
            <person name="Foldi C."/>
            <person name="Dima B."/>
            <person name="Sanchez-Garcia M."/>
            <person name="Sanchez-Ramirez S."/>
            <person name="Szollosi G.J."/>
            <person name="Szarkandi J.G."/>
            <person name="Papp V."/>
            <person name="Albert L."/>
            <person name="Andreopoulos W."/>
            <person name="Angelini C."/>
            <person name="Antonin V."/>
            <person name="Barry K.W."/>
            <person name="Bougher N.L."/>
            <person name="Buchanan P."/>
            <person name="Buyck B."/>
            <person name="Bense V."/>
            <person name="Catcheside P."/>
            <person name="Chovatia M."/>
            <person name="Cooper J."/>
            <person name="Damon W."/>
            <person name="Desjardin D."/>
            <person name="Finy P."/>
            <person name="Geml J."/>
            <person name="Haridas S."/>
            <person name="Hughes K."/>
            <person name="Justo A."/>
            <person name="Karasinski D."/>
            <person name="Kautmanova I."/>
            <person name="Kiss B."/>
            <person name="Kocsube S."/>
            <person name="Kotiranta H."/>
            <person name="LaButti K.M."/>
            <person name="Lechner B.E."/>
            <person name="Liimatainen K."/>
            <person name="Lipzen A."/>
            <person name="Lukacs Z."/>
            <person name="Mihaltcheva S."/>
            <person name="Morgado L.N."/>
            <person name="Niskanen T."/>
            <person name="Noordeloos M.E."/>
            <person name="Ohm R.A."/>
            <person name="Ortiz-Santana B."/>
            <person name="Ovrebo C."/>
            <person name="Racz N."/>
            <person name="Riley R."/>
            <person name="Savchenko A."/>
            <person name="Shiryaev A."/>
            <person name="Soop K."/>
            <person name="Spirin V."/>
            <person name="Szebenyi C."/>
            <person name="Tomsovsky M."/>
            <person name="Tulloss R.E."/>
            <person name="Uehling J."/>
            <person name="Grigoriev I.V."/>
            <person name="Vagvolgyi C."/>
            <person name="Papp T."/>
            <person name="Martin F.M."/>
            <person name="Miettinen O."/>
            <person name="Hibbett D.S."/>
            <person name="Nagy L.G."/>
        </authorList>
    </citation>
    <scope>NUCLEOTIDE SEQUENCE [LARGE SCALE GENOMIC DNA]</scope>
    <source>
        <strain evidence="2 3">HHB13444</strain>
    </source>
</reference>
<dbReference type="EMBL" id="ML212126">
    <property type="protein sequence ID" value="TFK79208.1"/>
    <property type="molecule type" value="Genomic_DNA"/>
</dbReference>
<organism evidence="2 3">
    <name type="scientific">Polyporus arcularius HHB13444</name>
    <dbReference type="NCBI Taxonomy" id="1314778"/>
    <lineage>
        <taxon>Eukaryota</taxon>
        <taxon>Fungi</taxon>
        <taxon>Dikarya</taxon>
        <taxon>Basidiomycota</taxon>
        <taxon>Agaricomycotina</taxon>
        <taxon>Agaricomycetes</taxon>
        <taxon>Polyporales</taxon>
        <taxon>Polyporaceae</taxon>
        <taxon>Polyporus</taxon>
    </lineage>
</organism>
<feature type="compositionally biased region" description="Low complexity" evidence="1">
    <location>
        <begin position="47"/>
        <end position="58"/>
    </location>
</feature>
<proteinExistence type="predicted"/>